<gene>
    <name evidence="2" type="ORF">E4U56_007560</name>
    <name evidence="1" type="ORF">E4U57_006439</name>
</gene>
<dbReference type="Proteomes" id="UP000742024">
    <property type="component" value="Unassembled WGS sequence"/>
</dbReference>
<dbReference type="Proteomes" id="UP000784919">
    <property type="component" value="Unassembled WGS sequence"/>
</dbReference>
<evidence type="ECO:0000313" key="2">
    <source>
        <dbReference type="EMBL" id="KAG5970555.1"/>
    </source>
</evidence>
<comment type="caution">
    <text evidence="2">The sequence shown here is derived from an EMBL/GenBank/DDBJ whole genome shotgun (WGS) entry which is preliminary data.</text>
</comment>
<dbReference type="AlphaFoldDB" id="A0A9P7MW72"/>
<evidence type="ECO:0000313" key="3">
    <source>
        <dbReference type="Proteomes" id="UP000742024"/>
    </source>
</evidence>
<evidence type="ECO:0000313" key="4">
    <source>
        <dbReference type="Proteomes" id="UP000784919"/>
    </source>
</evidence>
<dbReference type="EMBL" id="SRPS01000074">
    <property type="protein sequence ID" value="KAG5970555.1"/>
    <property type="molecule type" value="Genomic_DNA"/>
</dbReference>
<dbReference type="EMBL" id="SRPR01000056">
    <property type="protein sequence ID" value="KAG5963198.1"/>
    <property type="molecule type" value="Genomic_DNA"/>
</dbReference>
<accession>A0A9P7MW72</accession>
<evidence type="ECO:0000313" key="1">
    <source>
        <dbReference type="EMBL" id="KAG5963198.1"/>
    </source>
</evidence>
<organism evidence="2 4">
    <name type="scientific">Claviceps arundinis</name>
    <dbReference type="NCBI Taxonomy" id="1623583"/>
    <lineage>
        <taxon>Eukaryota</taxon>
        <taxon>Fungi</taxon>
        <taxon>Dikarya</taxon>
        <taxon>Ascomycota</taxon>
        <taxon>Pezizomycotina</taxon>
        <taxon>Sordariomycetes</taxon>
        <taxon>Hypocreomycetidae</taxon>
        <taxon>Hypocreales</taxon>
        <taxon>Clavicipitaceae</taxon>
        <taxon>Claviceps</taxon>
    </lineage>
</organism>
<reference evidence="2 3" key="1">
    <citation type="journal article" date="2020" name="bioRxiv">
        <title>Whole genome comparisons of ergot fungi reveals the divergence and evolution of species within the genus Claviceps are the result of varying mechanisms driving genome evolution and host range expansion.</title>
        <authorList>
            <person name="Wyka S.A."/>
            <person name="Mondo S.J."/>
            <person name="Liu M."/>
            <person name="Dettman J."/>
            <person name="Nalam V."/>
            <person name="Broders K.D."/>
        </authorList>
    </citation>
    <scope>NUCLEOTIDE SEQUENCE</scope>
    <source>
        <strain evidence="2">CCC 1102</strain>
        <strain evidence="1 3">LM583</strain>
    </source>
</reference>
<proteinExistence type="predicted"/>
<protein>
    <submittedName>
        <fullName evidence="2">Uncharacterized protein</fullName>
    </submittedName>
</protein>
<keyword evidence="3" id="KW-1185">Reference proteome</keyword>
<name>A0A9P7MW72_9HYPO</name>
<sequence>MEERPSEQPERTGTLQRRIIPRQVKAGMTYLDTKMYAVLANLRKDGTTNWHRVDDYRPVDPD</sequence>